<dbReference type="PIRSF" id="PIRSF002741">
    <property type="entry name" value="MppA"/>
    <property type="match status" value="1"/>
</dbReference>
<evidence type="ECO:0000313" key="7">
    <source>
        <dbReference type="Proteomes" id="UP000178851"/>
    </source>
</evidence>
<dbReference type="InterPro" id="IPR000914">
    <property type="entry name" value="SBP_5_dom"/>
</dbReference>
<name>A0A1F7YJ80_9BACT</name>
<sequence>MRTIRYLIRLFLAYVTRFKILILAGIFIGVIIFLVLHFVFPVFFGKNVRRIGITGKYHVEELPKDILALVGAGLTKINIHGEIEEGLAKSWETKDGGKTWDFFLKENKFWQDKTRVTSKNINYEFEGVTIDRPNDYTISFKLQTRFSAFPSVVSHPVFKKGLLGTGSWKVEKLKLSGSFVEEVVLRNNDNSKRRFKFFPTEERTKLAFKLGEVDEVVDLIDPKPLNSWNTVEVTPTINKNRFLAIFFNTQDETLSDKSLRQALSYTIDKSKFESERAIGPISPLSWTFNPQVKAYDYDPEKAKSLFKGQPTIKLVTSPLLLDIAEIIAKDWDNVGIKTQVLVSSILPEEYQAFLAIYDIPPDPDQYSTWHSTQGASNISHYKNPRIDKLLEDGRIELDTEVRKKIYFDFQRFLLEDAPAAFLVNPVSYTVTRK</sequence>
<dbReference type="GO" id="GO:0043190">
    <property type="term" value="C:ATP-binding cassette (ABC) transporter complex"/>
    <property type="evidence" value="ECO:0007669"/>
    <property type="project" value="InterPro"/>
</dbReference>
<dbReference type="GO" id="GO:1904680">
    <property type="term" value="F:peptide transmembrane transporter activity"/>
    <property type="evidence" value="ECO:0007669"/>
    <property type="project" value="TreeGrafter"/>
</dbReference>
<evidence type="ECO:0000256" key="4">
    <source>
        <dbReference type="SAM" id="Phobius"/>
    </source>
</evidence>
<comment type="caution">
    <text evidence="6">The sequence shown here is derived from an EMBL/GenBank/DDBJ whole genome shotgun (WGS) entry which is preliminary data.</text>
</comment>
<feature type="transmembrane region" description="Helical" evidence="4">
    <location>
        <begin position="20"/>
        <end position="44"/>
    </location>
</feature>
<keyword evidence="2" id="KW-0813">Transport</keyword>
<dbReference type="Gene3D" id="3.10.105.10">
    <property type="entry name" value="Dipeptide-binding Protein, Domain 3"/>
    <property type="match status" value="1"/>
</dbReference>
<dbReference type="PANTHER" id="PTHR30290:SF9">
    <property type="entry name" value="OLIGOPEPTIDE-BINDING PROTEIN APPA"/>
    <property type="match status" value="1"/>
</dbReference>
<dbReference type="Proteomes" id="UP000178851">
    <property type="component" value="Unassembled WGS sequence"/>
</dbReference>
<dbReference type="InterPro" id="IPR030678">
    <property type="entry name" value="Peptide/Ni-bd"/>
</dbReference>
<evidence type="ECO:0000256" key="3">
    <source>
        <dbReference type="ARBA" id="ARBA00022729"/>
    </source>
</evidence>
<keyword evidence="4" id="KW-0812">Transmembrane</keyword>
<evidence type="ECO:0000256" key="2">
    <source>
        <dbReference type="ARBA" id="ARBA00022448"/>
    </source>
</evidence>
<comment type="similarity">
    <text evidence="1">Belongs to the bacterial solute-binding protein 5 family.</text>
</comment>
<dbReference type="GO" id="GO:0015833">
    <property type="term" value="P:peptide transport"/>
    <property type="evidence" value="ECO:0007669"/>
    <property type="project" value="TreeGrafter"/>
</dbReference>
<feature type="domain" description="Solute-binding protein family 5" evidence="5">
    <location>
        <begin position="82"/>
        <end position="366"/>
    </location>
</feature>
<proteinExistence type="inferred from homology"/>
<reference evidence="6 7" key="1">
    <citation type="journal article" date="2016" name="Nat. Commun.">
        <title>Thousands of microbial genomes shed light on interconnected biogeochemical processes in an aquifer system.</title>
        <authorList>
            <person name="Anantharaman K."/>
            <person name="Brown C.T."/>
            <person name="Hug L.A."/>
            <person name="Sharon I."/>
            <person name="Castelle C.J."/>
            <person name="Probst A.J."/>
            <person name="Thomas B.C."/>
            <person name="Singh A."/>
            <person name="Wilkins M.J."/>
            <person name="Karaoz U."/>
            <person name="Brodie E.L."/>
            <person name="Williams K.H."/>
            <person name="Hubbard S.S."/>
            <person name="Banfield J.F."/>
        </authorList>
    </citation>
    <scope>NUCLEOTIDE SEQUENCE [LARGE SCALE GENOMIC DNA]</scope>
</reference>
<dbReference type="InterPro" id="IPR039424">
    <property type="entry name" value="SBP_5"/>
</dbReference>
<dbReference type="Gene3D" id="3.90.76.10">
    <property type="entry name" value="Dipeptide-binding Protein, Domain 1"/>
    <property type="match status" value="1"/>
</dbReference>
<dbReference type="GO" id="GO:0042597">
    <property type="term" value="C:periplasmic space"/>
    <property type="evidence" value="ECO:0007669"/>
    <property type="project" value="UniProtKB-ARBA"/>
</dbReference>
<keyword evidence="4" id="KW-0472">Membrane</keyword>
<dbReference type="EMBL" id="MGGI01000005">
    <property type="protein sequence ID" value="OGM27250.1"/>
    <property type="molecule type" value="Genomic_DNA"/>
</dbReference>
<gene>
    <name evidence="6" type="ORF">A2627_03255</name>
</gene>
<dbReference type="Pfam" id="PF00496">
    <property type="entry name" value="SBP_bac_5"/>
    <property type="match status" value="1"/>
</dbReference>
<dbReference type="AlphaFoldDB" id="A0A1F7YJ80"/>
<evidence type="ECO:0000256" key="1">
    <source>
        <dbReference type="ARBA" id="ARBA00005695"/>
    </source>
</evidence>
<dbReference type="Gene3D" id="3.40.190.10">
    <property type="entry name" value="Periplasmic binding protein-like II"/>
    <property type="match status" value="1"/>
</dbReference>
<accession>A0A1F7YJ80</accession>
<evidence type="ECO:0000313" key="6">
    <source>
        <dbReference type="EMBL" id="OGM27250.1"/>
    </source>
</evidence>
<keyword evidence="4" id="KW-1133">Transmembrane helix</keyword>
<organism evidence="6 7">
    <name type="scientific">Candidatus Woesebacteria bacterium RIFCSPHIGHO2_01_FULL_39_28</name>
    <dbReference type="NCBI Taxonomy" id="1802496"/>
    <lineage>
        <taxon>Bacteria</taxon>
        <taxon>Candidatus Woeseibacteriota</taxon>
    </lineage>
</organism>
<keyword evidence="3" id="KW-0732">Signal</keyword>
<dbReference type="SUPFAM" id="SSF53850">
    <property type="entry name" value="Periplasmic binding protein-like II"/>
    <property type="match status" value="1"/>
</dbReference>
<protein>
    <recommendedName>
        <fullName evidence="5">Solute-binding protein family 5 domain-containing protein</fullName>
    </recommendedName>
</protein>
<evidence type="ECO:0000259" key="5">
    <source>
        <dbReference type="Pfam" id="PF00496"/>
    </source>
</evidence>
<dbReference type="PANTHER" id="PTHR30290">
    <property type="entry name" value="PERIPLASMIC BINDING COMPONENT OF ABC TRANSPORTER"/>
    <property type="match status" value="1"/>
</dbReference>